<feature type="chain" id="PRO_5006442888" description="Sel1 repeat protein" evidence="2">
    <location>
        <begin position="34"/>
        <end position="267"/>
    </location>
</feature>
<evidence type="ECO:0008006" key="5">
    <source>
        <dbReference type="Google" id="ProtNLM"/>
    </source>
</evidence>
<dbReference type="Proteomes" id="UP000050863">
    <property type="component" value="Unassembled WGS sequence"/>
</dbReference>
<evidence type="ECO:0000313" key="4">
    <source>
        <dbReference type="Proteomes" id="UP000050863"/>
    </source>
</evidence>
<evidence type="ECO:0000313" key="3">
    <source>
        <dbReference type="EMBL" id="KRR02591.1"/>
    </source>
</evidence>
<dbReference type="PANTHER" id="PTHR11102:SF160">
    <property type="entry name" value="ERAD-ASSOCIATED E3 UBIQUITIN-PROTEIN LIGASE COMPONENT HRD3"/>
    <property type="match status" value="1"/>
</dbReference>
<feature type="region of interest" description="Disordered" evidence="1">
    <location>
        <begin position="225"/>
        <end position="267"/>
    </location>
</feature>
<dbReference type="InterPro" id="IPR050767">
    <property type="entry name" value="Sel1_AlgK"/>
</dbReference>
<dbReference type="AlphaFoldDB" id="A0A0R3LA73"/>
<reference evidence="3 4" key="1">
    <citation type="submission" date="2014-03" db="EMBL/GenBank/DDBJ databases">
        <title>Bradyrhizobium valentinum sp. nov., isolated from effective nodules of Lupinus mariae-josephae, a lupine endemic of basic-lime soils in Eastern Spain.</title>
        <authorList>
            <person name="Duran D."/>
            <person name="Rey L."/>
            <person name="Navarro A."/>
            <person name="Busquets A."/>
            <person name="Imperial J."/>
            <person name="Ruiz-Argueso T."/>
        </authorList>
    </citation>
    <scope>NUCLEOTIDE SEQUENCE [LARGE SCALE GENOMIC DNA]</scope>
    <source>
        <strain evidence="3 4">PAC68</strain>
    </source>
</reference>
<keyword evidence="2" id="KW-0732">Signal</keyword>
<keyword evidence="4" id="KW-1185">Reference proteome</keyword>
<evidence type="ECO:0000256" key="1">
    <source>
        <dbReference type="SAM" id="MobiDB-lite"/>
    </source>
</evidence>
<feature type="compositionally biased region" description="Basic and acidic residues" evidence="1">
    <location>
        <begin position="245"/>
        <end position="254"/>
    </location>
</feature>
<dbReference type="OrthoDB" id="9797030at2"/>
<evidence type="ECO:0000256" key="2">
    <source>
        <dbReference type="SAM" id="SignalP"/>
    </source>
</evidence>
<dbReference type="PANTHER" id="PTHR11102">
    <property type="entry name" value="SEL-1-LIKE PROTEIN"/>
    <property type="match status" value="1"/>
</dbReference>
<organism evidence="3 4">
    <name type="scientific">Bradyrhizobium jicamae</name>
    <dbReference type="NCBI Taxonomy" id="280332"/>
    <lineage>
        <taxon>Bacteria</taxon>
        <taxon>Pseudomonadati</taxon>
        <taxon>Pseudomonadota</taxon>
        <taxon>Alphaproteobacteria</taxon>
        <taxon>Hyphomicrobiales</taxon>
        <taxon>Nitrobacteraceae</taxon>
        <taxon>Bradyrhizobium</taxon>
    </lineage>
</organism>
<name>A0A0R3LA73_9BRAD</name>
<comment type="caution">
    <text evidence="3">The sequence shown here is derived from an EMBL/GenBank/DDBJ whole genome shotgun (WGS) entry which is preliminary data.</text>
</comment>
<feature type="signal peptide" evidence="2">
    <location>
        <begin position="1"/>
        <end position="33"/>
    </location>
</feature>
<dbReference type="SMART" id="SM00671">
    <property type="entry name" value="SEL1"/>
    <property type="match status" value="2"/>
</dbReference>
<dbReference type="InterPro" id="IPR011990">
    <property type="entry name" value="TPR-like_helical_dom_sf"/>
</dbReference>
<accession>A0A0R3LA73</accession>
<dbReference type="EMBL" id="LLXZ01000155">
    <property type="protein sequence ID" value="KRR02591.1"/>
    <property type="molecule type" value="Genomic_DNA"/>
</dbReference>
<sequence length="267" mass="28146">MQRISSFQSMKRAAVVVACCLTVLTGLPAAALADSASDREMANRYEQAAQAGDDEAQFYTGALYSAGVGRPRSDQEAFRWFSRATDQGHAHAMLIVAGLYASGRGTPKDNVKAYSWAHIVASASKLDEDRNGARQLMSLLMKKMTSDEIGRAVVAARAWRAVRVAGITRDSVKASNKASIIERAGDEASDQLAAAPPPAPVPAQAAVQPAPATAPAAAIAQPVPSNVTTLPASPKVSSATPAKNAKRDDVRDLMDQVPSGLRKRFGF</sequence>
<protein>
    <recommendedName>
        <fullName evidence="5">Sel1 repeat protein</fullName>
    </recommendedName>
</protein>
<dbReference type="Pfam" id="PF08238">
    <property type="entry name" value="Sel1"/>
    <property type="match status" value="2"/>
</dbReference>
<dbReference type="InterPro" id="IPR006597">
    <property type="entry name" value="Sel1-like"/>
</dbReference>
<gene>
    <name evidence="3" type="ORF">CQ12_37170</name>
</gene>
<proteinExistence type="predicted"/>
<dbReference type="Gene3D" id="1.25.40.10">
    <property type="entry name" value="Tetratricopeptide repeat domain"/>
    <property type="match status" value="1"/>
</dbReference>
<dbReference type="STRING" id="280332.CQ12_37170"/>
<feature type="compositionally biased region" description="Polar residues" evidence="1">
    <location>
        <begin position="225"/>
        <end position="241"/>
    </location>
</feature>
<dbReference type="SUPFAM" id="SSF81901">
    <property type="entry name" value="HCP-like"/>
    <property type="match status" value="1"/>
</dbReference>